<dbReference type="Pfam" id="PF06985">
    <property type="entry name" value="HET"/>
    <property type="match status" value="1"/>
</dbReference>
<evidence type="ECO:0000313" key="3">
    <source>
        <dbReference type="Proteomes" id="UP001303760"/>
    </source>
</evidence>
<evidence type="ECO:0000259" key="1">
    <source>
        <dbReference type="Pfam" id="PF06985"/>
    </source>
</evidence>
<gene>
    <name evidence="2" type="ORF">C8A03DRAFT_14054</name>
</gene>
<dbReference type="EMBL" id="MU860060">
    <property type="protein sequence ID" value="KAK4239567.1"/>
    <property type="molecule type" value="Genomic_DNA"/>
</dbReference>
<dbReference type="Proteomes" id="UP001303760">
    <property type="component" value="Unassembled WGS sequence"/>
</dbReference>
<accession>A0AAN7HCB2</accession>
<proteinExistence type="predicted"/>
<reference evidence="2" key="1">
    <citation type="journal article" date="2023" name="Mol. Phylogenet. Evol.">
        <title>Genome-scale phylogeny and comparative genomics of the fungal order Sordariales.</title>
        <authorList>
            <person name="Hensen N."/>
            <person name="Bonometti L."/>
            <person name="Westerberg I."/>
            <person name="Brannstrom I.O."/>
            <person name="Guillou S."/>
            <person name="Cros-Aarteil S."/>
            <person name="Calhoun S."/>
            <person name="Haridas S."/>
            <person name="Kuo A."/>
            <person name="Mondo S."/>
            <person name="Pangilinan J."/>
            <person name="Riley R."/>
            <person name="LaButti K."/>
            <person name="Andreopoulos B."/>
            <person name="Lipzen A."/>
            <person name="Chen C."/>
            <person name="Yan M."/>
            <person name="Daum C."/>
            <person name="Ng V."/>
            <person name="Clum A."/>
            <person name="Steindorff A."/>
            <person name="Ohm R.A."/>
            <person name="Martin F."/>
            <person name="Silar P."/>
            <person name="Natvig D.O."/>
            <person name="Lalanne C."/>
            <person name="Gautier V."/>
            <person name="Ament-Velasquez S.L."/>
            <person name="Kruys A."/>
            <person name="Hutchinson M.I."/>
            <person name="Powell A.J."/>
            <person name="Barry K."/>
            <person name="Miller A.N."/>
            <person name="Grigoriev I.V."/>
            <person name="Debuchy R."/>
            <person name="Gladieux P."/>
            <person name="Hiltunen Thoren M."/>
            <person name="Johannesson H."/>
        </authorList>
    </citation>
    <scope>NUCLEOTIDE SEQUENCE</scope>
    <source>
        <strain evidence="2">CBS 532.94</strain>
    </source>
</reference>
<evidence type="ECO:0000313" key="2">
    <source>
        <dbReference type="EMBL" id="KAK4239567.1"/>
    </source>
</evidence>
<name>A0AAN7HCB2_9PEZI</name>
<dbReference type="PANTHER" id="PTHR33112:SF15">
    <property type="entry name" value="HETEROKARYON INCOMPATIBILITY DOMAIN-CONTAINING PROTEIN"/>
    <property type="match status" value="1"/>
</dbReference>
<organism evidence="2 3">
    <name type="scientific">Achaetomium macrosporum</name>
    <dbReference type="NCBI Taxonomy" id="79813"/>
    <lineage>
        <taxon>Eukaryota</taxon>
        <taxon>Fungi</taxon>
        <taxon>Dikarya</taxon>
        <taxon>Ascomycota</taxon>
        <taxon>Pezizomycotina</taxon>
        <taxon>Sordariomycetes</taxon>
        <taxon>Sordariomycetidae</taxon>
        <taxon>Sordariales</taxon>
        <taxon>Chaetomiaceae</taxon>
        <taxon>Achaetomium</taxon>
    </lineage>
</organism>
<protein>
    <submittedName>
        <fullName evidence="2">HET-domain-containing protein</fullName>
    </submittedName>
</protein>
<keyword evidence="3" id="KW-1185">Reference proteome</keyword>
<dbReference type="AlphaFoldDB" id="A0AAN7HCB2"/>
<feature type="domain" description="Heterokaryon incompatibility" evidence="1">
    <location>
        <begin position="65"/>
        <end position="216"/>
    </location>
</feature>
<sequence>MTPGRPPSSSPEDTRLWAQHFHFRRHSNSAPSKQRICRKNTTASRVLTDGKDVIQASELQDPPQYACLSYRWREVLEGVLTTTASNIRDHFRGIHVDRLPKTIMDAITVCRALDIAYLWVDALCIIQEDPDDFALEVARMDEIYANSHLTIYAKHAMSCKDDFLGPQTRGSQGWQRLSSVHSPSGRQCFIRTEHADENHAARHVAALDTRGWCFQESMLPRRQLMYYGDEMVWKCQHSYLCECGHVLPDGHAHPAERSGLKRTWDDIMPPWMQTSDFSFFDHVSVWKDLVQDYSPRLLTRPTDKLAAVSGLARRLYDRSSPAEGSGGRDTFHAGLWGRNFVEQLSWVPTWSSPRRRLDNDVPTSSWASIEGAVAYNSVSKGHFSPLSLLAQIRNVVCSPVHLDNPFGPVQAGGYLDISPPLLPVKLAVLDEAERPGTLVYLMRGQGTRTPWIEVEVDVDAEISPLFRDPSERRCPSDRTYCFARGCAC</sequence>
<dbReference type="PANTHER" id="PTHR33112">
    <property type="entry name" value="DOMAIN PROTEIN, PUTATIVE-RELATED"/>
    <property type="match status" value="1"/>
</dbReference>
<dbReference type="InterPro" id="IPR010730">
    <property type="entry name" value="HET"/>
</dbReference>
<comment type="caution">
    <text evidence="2">The sequence shown here is derived from an EMBL/GenBank/DDBJ whole genome shotgun (WGS) entry which is preliminary data.</text>
</comment>
<reference evidence="2" key="2">
    <citation type="submission" date="2023-05" db="EMBL/GenBank/DDBJ databases">
        <authorList>
            <consortium name="Lawrence Berkeley National Laboratory"/>
            <person name="Steindorff A."/>
            <person name="Hensen N."/>
            <person name="Bonometti L."/>
            <person name="Westerberg I."/>
            <person name="Brannstrom I.O."/>
            <person name="Guillou S."/>
            <person name="Cros-Aarteil S."/>
            <person name="Calhoun S."/>
            <person name="Haridas S."/>
            <person name="Kuo A."/>
            <person name="Mondo S."/>
            <person name="Pangilinan J."/>
            <person name="Riley R."/>
            <person name="Labutti K."/>
            <person name="Andreopoulos B."/>
            <person name="Lipzen A."/>
            <person name="Chen C."/>
            <person name="Yanf M."/>
            <person name="Daum C."/>
            <person name="Ng V."/>
            <person name="Clum A."/>
            <person name="Ohm R."/>
            <person name="Martin F."/>
            <person name="Silar P."/>
            <person name="Natvig D."/>
            <person name="Lalanne C."/>
            <person name="Gautier V."/>
            <person name="Ament-Velasquez S.L."/>
            <person name="Kruys A."/>
            <person name="Hutchinson M.I."/>
            <person name="Powell A.J."/>
            <person name="Barry K."/>
            <person name="Miller A.N."/>
            <person name="Grigoriev I.V."/>
            <person name="Debuchy R."/>
            <person name="Gladieux P."/>
            <person name="Thoren M.H."/>
            <person name="Johannesson H."/>
        </authorList>
    </citation>
    <scope>NUCLEOTIDE SEQUENCE</scope>
    <source>
        <strain evidence="2">CBS 532.94</strain>
    </source>
</reference>